<accession>A0A9D7JZJ5</accession>
<sequence length="259" mass="26888">MDSPPRRNKHAGKTGRKIAVVTGASSGIGRSIVEHYVAEGAKVVAFARNQEELAKLADAHAGKVHAITGDVTQPADLQRLVDETVATFGGVDIVVPNAGIARVVSFEESTAEAFNTQFSVNLFGAVETVRLFLPHIRKGGSVQFITTFLTQVGFPGLAIYSASKAALKSISQTLAAELAPKGIRVNSIAPGPIGTPLWGTVGLPPDVLNVVAANVTARLMPGAFGAPEDIAETSVFLASDAAKNIYGQEIVVDGGYTIG</sequence>
<dbReference type="AlphaFoldDB" id="A0A9D7JZJ5"/>
<dbReference type="InterPro" id="IPR002347">
    <property type="entry name" value="SDR_fam"/>
</dbReference>
<dbReference type="SUPFAM" id="SSF51735">
    <property type="entry name" value="NAD(P)-binding Rossmann-fold domains"/>
    <property type="match status" value="1"/>
</dbReference>
<dbReference type="EMBL" id="JADJUC010000004">
    <property type="protein sequence ID" value="MBK8523685.1"/>
    <property type="molecule type" value="Genomic_DNA"/>
</dbReference>
<dbReference type="Pfam" id="PF13561">
    <property type="entry name" value="adh_short_C2"/>
    <property type="match status" value="1"/>
</dbReference>
<gene>
    <name evidence="3" type="ORF">IPL58_05930</name>
</gene>
<evidence type="ECO:0000256" key="1">
    <source>
        <dbReference type="ARBA" id="ARBA00006484"/>
    </source>
</evidence>
<dbReference type="Gene3D" id="3.40.50.720">
    <property type="entry name" value="NAD(P)-binding Rossmann-like Domain"/>
    <property type="match status" value="1"/>
</dbReference>
<organism evidence="3 4">
    <name type="scientific">Candidatus Proximibacter danicus</name>
    <dbReference type="NCBI Taxonomy" id="2954365"/>
    <lineage>
        <taxon>Bacteria</taxon>
        <taxon>Pseudomonadati</taxon>
        <taxon>Pseudomonadota</taxon>
        <taxon>Betaproteobacteria</taxon>
        <taxon>Candidatus Proximibacter</taxon>
    </lineage>
</organism>
<dbReference type="GO" id="GO:0016491">
    <property type="term" value="F:oxidoreductase activity"/>
    <property type="evidence" value="ECO:0007669"/>
    <property type="project" value="UniProtKB-KW"/>
</dbReference>
<evidence type="ECO:0000256" key="2">
    <source>
        <dbReference type="ARBA" id="ARBA00023002"/>
    </source>
</evidence>
<evidence type="ECO:0000313" key="3">
    <source>
        <dbReference type="EMBL" id="MBK8523685.1"/>
    </source>
</evidence>
<reference evidence="3" key="1">
    <citation type="submission" date="2020-10" db="EMBL/GenBank/DDBJ databases">
        <title>Connecting structure to function with the recovery of over 1000 high-quality activated sludge metagenome-assembled genomes encoding full-length rRNA genes using long-read sequencing.</title>
        <authorList>
            <person name="Singleton C.M."/>
            <person name="Petriglieri F."/>
            <person name="Kristensen J.M."/>
            <person name="Kirkegaard R.H."/>
            <person name="Michaelsen T.Y."/>
            <person name="Andersen M.H."/>
            <person name="Karst S.M."/>
            <person name="Dueholm M.S."/>
            <person name="Nielsen P.H."/>
            <person name="Albertsen M."/>
        </authorList>
    </citation>
    <scope>NUCLEOTIDE SEQUENCE</scope>
    <source>
        <strain evidence="3">Hirt_18-Q3-R61-65_BATAC.395</strain>
    </source>
</reference>
<dbReference type="PRINTS" id="PR00081">
    <property type="entry name" value="GDHRDH"/>
</dbReference>
<dbReference type="FunFam" id="3.40.50.720:FF:000084">
    <property type="entry name" value="Short-chain dehydrogenase reductase"/>
    <property type="match status" value="1"/>
</dbReference>
<dbReference type="CDD" id="cd05233">
    <property type="entry name" value="SDR_c"/>
    <property type="match status" value="1"/>
</dbReference>
<keyword evidence="2" id="KW-0560">Oxidoreductase</keyword>
<dbReference type="PRINTS" id="PR00080">
    <property type="entry name" value="SDRFAMILY"/>
</dbReference>
<dbReference type="PANTHER" id="PTHR43669:SF3">
    <property type="entry name" value="ALCOHOL DEHYDROGENASE, PUTATIVE (AFU_ORTHOLOGUE AFUA_3G03445)-RELATED"/>
    <property type="match status" value="1"/>
</dbReference>
<dbReference type="InterPro" id="IPR036291">
    <property type="entry name" value="NAD(P)-bd_dom_sf"/>
</dbReference>
<name>A0A9D7JZJ5_9PROT</name>
<dbReference type="PANTHER" id="PTHR43669">
    <property type="entry name" value="5-KETO-D-GLUCONATE 5-REDUCTASE"/>
    <property type="match status" value="1"/>
</dbReference>
<comment type="similarity">
    <text evidence="1">Belongs to the short-chain dehydrogenases/reductases (SDR) family.</text>
</comment>
<protein>
    <submittedName>
        <fullName evidence="3">SDR family oxidoreductase</fullName>
    </submittedName>
</protein>
<evidence type="ECO:0000313" key="4">
    <source>
        <dbReference type="Proteomes" id="UP000886689"/>
    </source>
</evidence>
<proteinExistence type="inferred from homology"/>
<comment type="caution">
    <text evidence="3">The sequence shown here is derived from an EMBL/GenBank/DDBJ whole genome shotgun (WGS) entry which is preliminary data.</text>
</comment>
<dbReference type="Proteomes" id="UP000886689">
    <property type="component" value="Unassembled WGS sequence"/>
</dbReference>